<dbReference type="Proteomes" id="UP000663854">
    <property type="component" value="Unassembled WGS sequence"/>
</dbReference>
<protein>
    <submittedName>
        <fullName evidence="1">Uncharacterized protein</fullName>
    </submittedName>
</protein>
<dbReference type="Proteomes" id="UP000663870">
    <property type="component" value="Unassembled WGS sequence"/>
</dbReference>
<evidence type="ECO:0000313" key="2">
    <source>
        <dbReference type="EMBL" id="CAF1618332.1"/>
    </source>
</evidence>
<dbReference type="EMBL" id="CAJNOL010006472">
    <property type="protein sequence ID" value="CAF1618332.1"/>
    <property type="molecule type" value="Genomic_DNA"/>
</dbReference>
<organism evidence="1 3">
    <name type="scientific">Rotaria sordida</name>
    <dbReference type="NCBI Taxonomy" id="392033"/>
    <lineage>
        <taxon>Eukaryota</taxon>
        <taxon>Metazoa</taxon>
        <taxon>Spiralia</taxon>
        <taxon>Gnathifera</taxon>
        <taxon>Rotifera</taxon>
        <taxon>Eurotatoria</taxon>
        <taxon>Bdelloidea</taxon>
        <taxon>Philodinida</taxon>
        <taxon>Philodinidae</taxon>
        <taxon>Rotaria</taxon>
    </lineage>
</organism>
<comment type="caution">
    <text evidence="1">The sequence shown here is derived from an EMBL/GenBank/DDBJ whole genome shotgun (WGS) entry which is preliminary data.</text>
</comment>
<keyword evidence="4" id="KW-1185">Reference proteome</keyword>
<accession>A0A815JSF3</accession>
<evidence type="ECO:0000313" key="3">
    <source>
        <dbReference type="Proteomes" id="UP000663854"/>
    </source>
</evidence>
<dbReference type="AlphaFoldDB" id="A0A815JSF3"/>
<dbReference type="EMBL" id="CAJNOH010004992">
    <property type="protein sequence ID" value="CAF1386174.1"/>
    <property type="molecule type" value="Genomic_DNA"/>
</dbReference>
<evidence type="ECO:0000313" key="4">
    <source>
        <dbReference type="Proteomes" id="UP000663870"/>
    </source>
</evidence>
<proteinExistence type="predicted"/>
<sequence length="189" mass="21875">MDAFLTPNYDFYPVVYSCSCSSSVFDGKLFDNKLGRTCSTSTRTMDKFLSLDYYPRNHSFDDSPPSVEDLREHFASTYILTIGHHDTDDSSCRINIDNRARQEHDEDEQCEQYIPLLPEFSQDDDFYPTPCSSSSSLSFIDDKLLHNELERISITSTIATGQFLCIDHPRCHSFVNDLYLIDTNNFRYH</sequence>
<gene>
    <name evidence="2" type="ORF">JXQ802_LOCUS50273</name>
    <name evidence="1" type="ORF">PYM288_LOCUS34106</name>
</gene>
<reference evidence="1" key="1">
    <citation type="submission" date="2021-02" db="EMBL/GenBank/DDBJ databases">
        <authorList>
            <person name="Nowell W R."/>
        </authorList>
    </citation>
    <scope>NUCLEOTIDE SEQUENCE</scope>
</reference>
<evidence type="ECO:0000313" key="1">
    <source>
        <dbReference type="EMBL" id="CAF1386174.1"/>
    </source>
</evidence>
<name>A0A815JSF3_9BILA</name>